<evidence type="ECO:0000313" key="8">
    <source>
        <dbReference type="EMBL" id="KAG5570613.1"/>
    </source>
</evidence>
<keyword evidence="7" id="KW-0862">Zinc</keyword>
<keyword evidence="3" id="KW-0808">Transferase</keyword>
<evidence type="ECO:0000256" key="5">
    <source>
        <dbReference type="ARBA" id="ARBA00022771"/>
    </source>
</evidence>
<evidence type="ECO:0000256" key="4">
    <source>
        <dbReference type="ARBA" id="ARBA00022723"/>
    </source>
</evidence>
<reference evidence="8 9" key="1">
    <citation type="submission" date="2020-09" db="EMBL/GenBank/DDBJ databases">
        <title>De no assembly of potato wild relative species, Solanum commersonii.</title>
        <authorList>
            <person name="Cho K."/>
        </authorList>
    </citation>
    <scope>NUCLEOTIDE SEQUENCE [LARGE SCALE GENOMIC DNA]</scope>
    <source>
        <strain evidence="8">LZ3.2</strain>
        <tissue evidence="8">Leaf</tissue>
    </source>
</reference>
<dbReference type="OrthoDB" id="1274062at2759"/>
<keyword evidence="6" id="KW-0833">Ubl conjugation pathway</keyword>
<dbReference type="InterPro" id="IPR045191">
    <property type="entry name" value="MBR1/2-like"/>
</dbReference>
<evidence type="ECO:0000256" key="7">
    <source>
        <dbReference type="ARBA" id="ARBA00022833"/>
    </source>
</evidence>
<comment type="caution">
    <text evidence="8">The sequence shown here is derived from an EMBL/GenBank/DDBJ whole genome shotgun (WGS) entry which is preliminary data.</text>
</comment>
<organism evidence="8 9">
    <name type="scientific">Solanum commersonii</name>
    <name type="common">Commerson's wild potato</name>
    <name type="synonym">Commerson's nightshade</name>
    <dbReference type="NCBI Taxonomy" id="4109"/>
    <lineage>
        <taxon>Eukaryota</taxon>
        <taxon>Viridiplantae</taxon>
        <taxon>Streptophyta</taxon>
        <taxon>Embryophyta</taxon>
        <taxon>Tracheophyta</taxon>
        <taxon>Spermatophyta</taxon>
        <taxon>Magnoliopsida</taxon>
        <taxon>eudicotyledons</taxon>
        <taxon>Gunneridae</taxon>
        <taxon>Pentapetalae</taxon>
        <taxon>asterids</taxon>
        <taxon>lamiids</taxon>
        <taxon>Solanales</taxon>
        <taxon>Solanaceae</taxon>
        <taxon>Solanoideae</taxon>
        <taxon>Solaneae</taxon>
        <taxon>Solanum</taxon>
    </lineage>
</organism>
<dbReference type="EMBL" id="JACXVP010000012">
    <property type="protein sequence ID" value="KAG5570613.1"/>
    <property type="molecule type" value="Genomic_DNA"/>
</dbReference>
<evidence type="ECO:0000256" key="6">
    <source>
        <dbReference type="ARBA" id="ARBA00022786"/>
    </source>
</evidence>
<protein>
    <recommendedName>
        <fullName evidence="2">RING-type E3 ubiquitin transferase</fullName>
        <ecNumber evidence="2">2.3.2.27</ecNumber>
    </recommendedName>
</protein>
<dbReference type="GO" id="GO:0061630">
    <property type="term" value="F:ubiquitin protein ligase activity"/>
    <property type="evidence" value="ECO:0007669"/>
    <property type="project" value="UniProtKB-EC"/>
</dbReference>
<evidence type="ECO:0000256" key="2">
    <source>
        <dbReference type="ARBA" id="ARBA00012483"/>
    </source>
</evidence>
<dbReference type="PANTHER" id="PTHR22937:SF113">
    <property type="entry name" value="RING-TYPE E3 UBIQUITIN TRANSFERASE"/>
    <property type="match status" value="1"/>
</dbReference>
<dbReference type="EC" id="2.3.2.27" evidence="2"/>
<dbReference type="PANTHER" id="PTHR22937">
    <property type="entry name" value="E3 UBIQUITIN-PROTEIN LIGASE RNF165"/>
    <property type="match status" value="1"/>
</dbReference>
<evidence type="ECO:0000313" key="9">
    <source>
        <dbReference type="Proteomes" id="UP000824120"/>
    </source>
</evidence>
<accession>A0A9J5W4X9</accession>
<keyword evidence="4" id="KW-0479">Metal-binding</keyword>
<sequence>MPRRTSTRNITLRNEATYQYGHVRTMTSAAHSSRIYYVRPGLRLNGMVLNISGYYYSSDGSLTIVLANGTNIYRVSIVPRNRFSYWTPNEMLTNTMTPVLPNMNNLWSLPYPVMNYASRFADVNHGPNRMPFPPHPANFHTGLLARQDQTRNVNRGLSREVIFARMNHVVYQSTEISTSDDDTCSICLVRTLYFNLIVSSYSLRSCHDGFSDGQVIGSTDCHHTFHFDCINQWLMQ</sequence>
<keyword evidence="5" id="KW-0863">Zinc-finger</keyword>
<dbReference type="GO" id="GO:0008270">
    <property type="term" value="F:zinc ion binding"/>
    <property type="evidence" value="ECO:0007669"/>
    <property type="project" value="UniProtKB-KW"/>
</dbReference>
<comment type="catalytic activity">
    <reaction evidence="1">
        <text>S-ubiquitinyl-[E2 ubiquitin-conjugating enzyme]-L-cysteine + [acceptor protein]-L-lysine = [E2 ubiquitin-conjugating enzyme]-L-cysteine + N(6)-ubiquitinyl-[acceptor protein]-L-lysine.</text>
        <dbReference type="EC" id="2.3.2.27"/>
    </reaction>
</comment>
<dbReference type="Gene3D" id="3.30.40.10">
    <property type="entry name" value="Zinc/RING finger domain, C3HC4 (zinc finger)"/>
    <property type="match status" value="1"/>
</dbReference>
<evidence type="ECO:0000256" key="3">
    <source>
        <dbReference type="ARBA" id="ARBA00022679"/>
    </source>
</evidence>
<dbReference type="SUPFAM" id="SSF57850">
    <property type="entry name" value="RING/U-box"/>
    <property type="match status" value="1"/>
</dbReference>
<feature type="non-terminal residue" evidence="8">
    <location>
        <position position="236"/>
    </location>
</feature>
<dbReference type="Proteomes" id="UP000824120">
    <property type="component" value="Chromosome 12"/>
</dbReference>
<name>A0A9J5W4X9_SOLCO</name>
<proteinExistence type="predicted"/>
<dbReference type="AlphaFoldDB" id="A0A9J5W4X9"/>
<keyword evidence="9" id="KW-1185">Reference proteome</keyword>
<evidence type="ECO:0000256" key="1">
    <source>
        <dbReference type="ARBA" id="ARBA00000900"/>
    </source>
</evidence>
<dbReference type="InterPro" id="IPR013083">
    <property type="entry name" value="Znf_RING/FYVE/PHD"/>
</dbReference>
<gene>
    <name evidence="8" type="ORF">H5410_060379</name>
</gene>